<dbReference type="InterPro" id="IPR029058">
    <property type="entry name" value="AB_hydrolase_fold"/>
</dbReference>
<dbReference type="RefSeq" id="WP_011143822.1">
    <property type="nucleotide sequence ID" value="NC_005125.1"/>
</dbReference>
<dbReference type="Proteomes" id="UP000000557">
    <property type="component" value="Chromosome"/>
</dbReference>
<dbReference type="Gene3D" id="3.40.50.1820">
    <property type="entry name" value="alpha/beta hydrolase"/>
    <property type="match status" value="1"/>
</dbReference>
<gene>
    <name evidence="2" type="ordered locus">glr3833</name>
</gene>
<dbReference type="HOGENOM" id="CLU_020336_13_6_3"/>
<dbReference type="InParanoid" id="Q7NEP5"/>
<evidence type="ECO:0000259" key="1">
    <source>
        <dbReference type="Pfam" id="PF00561"/>
    </source>
</evidence>
<dbReference type="AlphaFoldDB" id="Q7NEP5"/>
<dbReference type="EMBL" id="BA000045">
    <property type="protein sequence ID" value="BAC91774.1"/>
    <property type="molecule type" value="Genomic_DNA"/>
</dbReference>
<reference evidence="2 3" key="1">
    <citation type="journal article" date="2003" name="DNA Res.">
        <title>Complete genome structure of Gloeobacter violaceus PCC 7421, a cyanobacterium that lacks thylakoids.</title>
        <authorList>
            <person name="Nakamura Y."/>
            <person name="Kaneko T."/>
            <person name="Sato S."/>
            <person name="Mimuro M."/>
            <person name="Miyashita H."/>
            <person name="Tsuchiya T."/>
            <person name="Sasamoto S."/>
            <person name="Watanabe A."/>
            <person name="Kawashima K."/>
            <person name="Kishida Y."/>
            <person name="Kiyokawa C."/>
            <person name="Kohara M."/>
            <person name="Matsumoto M."/>
            <person name="Matsuno A."/>
            <person name="Nakazaki N."/>
            <person name="Shimpo S."/>
            <person name="Takeuchi C."/>
            <person name="Yamada M."/>
            <person name="Tabata S."/>
        </authorList>
    </citation>
    <scope>NUCLEOTIDE SEQUENCE [LARGE SCALE GENOMIC DNA]</scope>
    <source>
        <strain evidence="3">ATCC 29082 / PCC 7421</strain>
    </source>
</reference>
<dbReference type="STRING" id="251221.gene:10761350"/>
<dbReference type="eggNOG" id="COG0596">
    <property type="taxonomic scope" value="Bacteria"/>
</dbReference>
<keyword evidence="3" id="KW-1185">Reference proteome</keyword>
<proteinExistence type="predicted"/>
<dbReference type="PANTHER" id="PTHR43689:SF8">
    <property type="entry name" value="ALPHA_BETA-HYDROLASES SUPERFAMILY PROTEIN"/>
    <property type="match status" value="1"/>
</dbReference>
<name>Q7NEP5_GLOVI</name>
<sequence length="296" mass="32389">MQTLPAFLPPAAALLRDPASIGLLQTLQRDPVSVPFLPQTAETAWTFAAGSDDPPILLLHGFDSSALEFRFVLPRLGQRHPTWAVDLWGFGFTERQSGAAYGRAEIQTHLHAFWQAHIRRPVLVVGASMGGAAAVDFAVNHPQAVQKLVLIASTGFTGPPAWLAGLAEPLREAAVEYFRQRRLAALGWSELVGDHTTAELIRCASLPMEMPYWREAILDFNARGGYRIAEEQIRAVSQPTLILWGERDESIPPTDALKFLAAIENSALVWIGACGHVPQIERPGITAGHILRFALQ</sequence>
<dbReference type="PhylomeDB" id="Q7NEP5"/>
<dbReference type="eggNOG" id="COG2021">
    <property type="taxonomic scope" value="Bacteria"/>
</dbReference>
<dbReference type="PRINTS" id="PR00111">
    <property type="entry name" value="ABHYDROLASE"/>
</dbReference>
<protein>
    <submittedName>
        <fullName evidence="2">Glr3833 protein</fullName>
    </submittedName>
</protein>
<dbReference type="Pfam" id="PF00561">
    <property type="entry name" value="Abhydrolase_1"/>
    <property type="match status" value="1"/>
</dbReference>
<dbReference type="ESTHER" id="glovi-GLR3833">
    <property type="family name" value="AlphaBeta_hydrolase"/>
</dbReference>
<dbReference type="OrthoDB" id="9780765at2"/>
<dbReference type="GO" id="GO:0016787">
    <property type="term" value="F:hydrolase activity"/>
    <property type="evidence" value="ECO:0000318"/>
    <property type="project" value="GO_Central"/>
</dbReference>
<evidence type="ECO:0000313" key="3">
    <source>
        <dbReference type="Proteomes" id="UP000000557"/>
    </source>
</evidence>
<reference evidence="2 3" key="2">
    <citation type="journal article" date="2003" name="DNA Res.">
        <title>Complete genome structure of Gloeobacter violaceus PCC 7421, a cyanobacterium that lacks thylakoids (supplement).</title>
        <authorList>
            <person name="Nakamura Y."/>
            <person name="Kaneko T."/>
            <person name="Sato S."/>
            <person name="Mimuro M."/>
            <person name="Miyashita H."/>
            <person name="Tsuchiya T."/>
            <person name="Sasamoto S."/>
            <person name="Watanabe A."/>
            <person name="Kawashima K."/>
            <person name="Kishida Y."/>
            <person name="Kiyokawa C."/>
            <person name="Kohara M."/>
            <person name="Matsumoto M."/>
            <person name="Matsuno A."/>
            <person name="Nakazaki N."/>
            <person name="Shimpo S."/>
            <person name="Takeuchi C."/>
            <person name="Yamada M."/>
            <person name="Tabata S."/>
        </authorList>
    </citation>
    <scope>NUCLEOTIDE SEQUENCE [LARGE SCALE GENOMIC DNA]</scope>
    <source>
        <strain evidence="3">ATCC 29082 / PCC 7421</strain>
    </source>
</reference>
<dbReference type="PATRIC" id="fig|251221.4.peg.3866"/>
<dbReference type="EnsemblBacteria" id="BAC91774">
    <property type="protein sequence ID" value="BAC91774"/>
    <property type="gene ID" value="BAC91774"/>
</dbReference>
<feature type="domain" description="AB hydrolase-1" evidence="1">
    <location>
        <begin position="54"/>
        <end position="283"/>
    </location>
</feature>
<dbReference type="KEGG" id="gvi:glr3833"/>
<dbReference type="SUPFAM" id="SSF53474">
    <property type="entry name" value="alpha/beta-Hydrolases"/>
    <property type="match status" value="1"/>
</dbReference>
<dbReference type="PANTHER" id="PTHR43689">
    <property type="entry name" value="HYDROLASE"/>
    <property type="match status" value="1"/>
</dbReference>
<evidence type="ECO:0000313" key="2">
    <source>
        <dbReference type="EMBL" id="BAC91774.1"/>
    </source>
</evidence>
<organism evidence="2 3">
    <name type="scientific">Gloeobacter violaceus (strain ATCC 29082 / PCC 7421)</name>
    <dbReference type="NCBI Taxonomy" id="251221"/>
    <lineage>
        <taxon>Bacteria</taxon>
        <taxon>Bacillati</taxon>
        <taxon>Cyanobacteriota</taxon>
        <taxon>Cyanophyceae</taxon>
        <taxon>Gloeobacterales</taxon>
        <taxon>Gloeobacteraceae</taxon>
        <taxon>Gloeobacter</taxon>
    </lineage>
</organism>
<dbReference type="InterPro" id="IPR000073">
    <property type="entry name" value="AB_hydrolase_1"/>
</dbReference>
<accession>Q7NEP5</accession>